<dbReference type="InParanoid" id="B7QJU9"/>
<feature type="region of interest" description="Disordered" evidence="1">
    <location>
        <begin position="55"/>
        <end position="81"/>
    </location>
</feature>
<evidence type="ECO:0000313" key="3">
    <source>
        <dbReference type="EMBL" id="EEC19121.1"/>
    </source>
</evidence>
<organism>
    <name type="scientific">Ixodes scapularis</name>
    <name type="common">Black-legged tick</name>
    <name type="synonym">Deer tick</name>
    <dbReference type="NCBI Taxonomy" id="6945"/>
    <lineage>
        <taxon>Eukaryota</taxon>
        <taxon>Metazoa</taxon>
        <taxon>Ecdysozoa</taxon>
        <taxon>Arthropoda</taxon>
        <taxon>Chelicerata</taxon>
        <taxon>Arachnida</taxon>
        <taxon>Acari</taxon>
        <taxon>Parasitiformes</taxon>
        <taxon>Ixodida</taxon>
        <taxon>Ixodoidea</taxon>
        <taxon>Ixodidae</taxon>
        <taxon>Ixodinae</taxon>
        <taxon>Ixodes</taxon>
    </lineage>
</organism>
<dbReference type="VEuPathDB" id="VectorBase:ISCI023816"/>
<feature type="compositionally biased region" description="Basic residues" evidence="1">
    <location>
        <begin position="55"/>
        <end position="66"/>
    </location>
</feature>
<dbReference type="EMBL" id="DS954749">
    <property type="protein sequence ID" value="EEC19121.1"/>
    <property type="molecule type" value="Genomic_DNA"/>
</dbReference>
<reference evidence="3 5" key="1">
    <citation type="submission" date="2008-03" db="EMBL/GenBank/DDBJ databases">
        <title>Annotation of Ixodes scapularis.</title>
        <authorList>
            <consortium name="Ixodes scapularis Genome Project Consortium"/>
            <person name="Caler E."/>
            <person name="Hannick L.I."/>
            <person name="Bidwell S."/>
            <person name="Joardar V."/>
            <person name="Thiagarajan M."/>
            <person name="Amedeo P."/>
            <person name="Galinsky K.J."/>
            <person name="Schobel S."/>
            <person name="Inman J."/>
            <person name="Hostetler J."/>
            <person name="Miller J."/>
            <person name="Hammond M."/>
            <person name="Megy K."/>
            <person name="Lawson D."/>
            <person name="Kodira C."/>
            <person name="Sutton G."/>
            <person name="Meyer J."/>
            <person name="Hill C.A."/>
            <person name="Birren B."/>
            <person name="Nene V."/>
            <person name="Collins F."/>
            <person name="Alarcon-Chaidez F."/>
            <person name="Wikel S."/>
            <person name="Strausberg R."/>
        </authorList>
    </citation>
    <scope>NUCLEOTIDE SEQUENCE [LARGE SCALE GENOMIC DNA]</scope>
    <source>
        <strain evidence="5">Wikel</strain>
        <strain evidence="3">Wikel colony</strain>
    </source>
</reference>
<dbReference type="VEuPathDB" id="VectorBase:ISCP_022014"/>
<feature type="compositionally biased region" description="Basic and acidic residues" evidence="1">
    <location>
        <begin position="72"/>
        <end position="81"/>
    </location>
</feature>
<proteinExistence type="predicted"/>
<evidence type="ECO:0000256" key="2">
    <source>
        <dbReference type="SAM" id="SignalP"/>
    </source>
</evidence>
<accession>B7QJU9</accession>
<keyword evidence="5" id="KW-1185">Reference proteome</keyword>
<dbReference type="VEuPathDB" id="VectorBase:ISCW023816"/>
<dbReference type="PaxDb" id="6945-B7QJU9"/>
<name>B7QJU9_IXOSC</name>
<evidence type="ECO:0000256" key="1">
    <source>
        <dbReference type="SAM" id="MobiDB-lite"/>
    </source>
</evidence>
<evidence type="ECO:0000313" key="5">
    <source>
        <dbReference type="Proteomes" id="UP000001555"/>
    </source>
</evidence>
<dbReference type="EMBL" id="ABJB010094537">
    <property type="status" value="NOT_ANNOTATED_CDS"/>
    <property type="molecule type" value="Genomic_DNA"/>
</dbReference>
<gene>
    <name evidence="3" type="ORF">IscW_ISCW023816</name>
</gene>
<protein>
    <submittedName>
        <fullName evidence="3 4">Secreted protein, putative</fullName>
    </submittedName>
</protein>
<feature type="signal peptide" evidence="2">
    <location>
        <begin position="1"/>
        <end position="20"/>
    </location>
</feature>
<reference evidence="4" key="2">
    <citation type="submission" date="2020-05" db="UniProtKB">
        <authorList>
            <consortium name="EnsemblMetazoa"/>
        </authorList>
    </citation>
    <scope>IDENTIFICATION</scope>
    <source>
        <strain evidence="4">wikel</strain>
    </source>
</reference>
<dbReference type="EnsemblMetazoa" id="ISCW023816-RA">
    <property type="protein sequence ID" value="ISCW023816-PA"/>
    <property type="gene ID" value="ISCW023816"/>
</dbReference>
<keyword evidence="2" id="KW-0732">Signal</keyword>
<evidence type="ECO:0000313" key="4">
    <source>
        <dbReference type="EnsemblMetazoa" id="ISCW023816-PA"/>
    </source>
</evidence>
<sequence>MLAATFVGVILACFAGEITCNEFKQLHQYIQSCNNNEFHEVILVLTHFRLRQKAQDRRRPRTRRLRSNSYKPDFEENEDKKPHHVGICLSGKCVGHRERCPECTESELQQRWSQLPELAAQFHRCDDLSEVIEVERCSMTRYATSPLSAALRALRYFFQWDGNPCTPADGKEGKCRSGWCYEKGAI</sequence>
<feature type="chain" id="PRO_5010827024" evidence="2">
    <location>
        <begin position="21"/>
        <end position="186"/>
    </location>
</feature>
<dbReference type="AlphaFoldDB" id="B7QJU9"/>
<dbReference type="EMBL" id="ABJB010179710">
    <property type="status" value="NOT_ANNOTATED_CDS"/>
    <property type="molecule type" value="Genomic_DNA"/>
</dbReference>
<dbReference type="Proteomes" id="UP000001555">
    <property type="component" value="Unassembled WGS sequence"/>
</dbReference>
<dbReference type="EMBL" id="ABJB010698466">
    <property type="status" value="NOT_ANNOTATED_CDS"/>
    <property type="molecule type" value="Genomic_DNA"/>
</dbReference>
<dbReference type="HOGENOM" id="CLU_1455991_0_0_1"/>